<feature type="compositionally biased region" description="Pro residues" evidence="1">
    <location>
        <begin position="140"/>
        <end position="152"/>
    </location>
</feature>
<accession>A0AAD7A3G6</accession>
<gene>
    <name evidence="2" type="ORF">DFH08DRAFT_1000525</name>
</gene>
<feature type="region of interest" description="Disordered" evidence="1">
    <location>
        <begin position="127"/>
        <end position="158"/>
    </location>
</feature>
<dbReference type="AlphaFoldDB" id="A0AAD7A3G6"/>
<name>A0AAD7A3G6_9AGAR</name>
<sequence>MTHPAIPRLPVQDFLNFGLHFPTSISVRLTHCPLLTSQTPNFPNPCRPLSATPFSRRCHRTHPLSKPVPACADFPNERRRLPKRTPRTSLTHAWASARPAPLPQPAPATARVPPRVHFPNHTAHFSRACAASSPRRPRCTPAPPAPPPPSPPATHARPTLHTLPVHFAAALSRPASSLPPLLSCAAPPCPVPLRRCASPHTRPTPCHTAAAPRRPSSATPAACRLHLRRATLVPSRPTLHPLRAPVSVLACVPLRVDTAMSHPHGYIGTAPSARTRTDRSPAAPPAPAAAPAPPPSRLAAVPSLRIW</sequence>
<proteinExistence type="predicted"/>
<protein>
    <submittedName>
        <fullName evidence="2">Uncharacterized protein</fullName>
    </submittedName>
</protein>
<feature type="compositionally biased region" description="Pro residues" evidence="1">
    <location>
        <begin position="282"/>
        <end position="296"/>
    </location>
</feature>
<keyword evidence="3" id="KW-1185">Reference proteome</keyword>
<organism evidence="2 3">
    <name type="scientific">Mycena albidolilacea</name>
    <dbReference type="NCBI Taxonomy" id="1033008"/>
    <lineage>
        <taxon>Eukaryota</taxon>
        <taxon>Fungi</taxon>
        <taxon>Dikarya</taxon>
        <taxon>Basidiomycota</taxon>
        <taxon>Agaricomycotina</taxon>
        <taxon>Agaricomycetes</taxon>
        <taxon>Agaricomycetidae</taxon>
        <taxon>Agaricales</taxon>
        <taxon>Marasmiineae</taxon>
        <taxon>Mycenaceae</taxon>
        <taxon>Mycena</taxon>
    </lineage>
</organism>
<evidence type="ECO:0000313" key="2">
    <source>
        <dbReference type="EMBL" id="KAJ7348586.1"/>
    </source>
</evidence>
<feature type="region of interest" description="Disordered" evidence="1">
    <location>
        <begin position="263"/>
        <end position="307"/>
    </location>
</feature>
<dbReference type="Proteomes" id="UP001218218">
    <property type="component" value="Unassembled WGS sequence"/>
</dbReference>
<comment type="caution">
    <text evidence="2">The sequence shown here is derived from an EMBL/GenBank/DDBJ whole genome shotgun (WGS) entry which is preliminary data.</text>
</comment>
<evidence type="ECO:0000256" key="1">
    <source>
        <dbReference type="SAM" id="MobiDB-lite"/>
    </source>
</evidence>
<evidence type="ECO:0000313" key="3">
    <source>
        <dbReference type="Proteomes" id="UP001218218"/>
    </source>
</evidence>
<dbReference type="EMBL" id="JARIHO010000017">
    <property type="protein sequence ID" value="KAJ7348586.1"/>
    <property type="molecule type" value="Genomic_DNA"/>
</dbReference>
<reference evidence="2" key="1">
    <citation type="submission" date="2023-03" db="EMBL/GenBank/DDBJ databases">
        <title>Massive genome expansion in bonnet fungi (Mycena s.s.) driven by repeated elements and novel gene families across ecological guilds.</title>
        <authorList>
            <consortium name="Lawrence Berkeley National Laboratory"/>
            <person name="Harder C.B."/>
            <person name="Miyauchi S."/>
            <person name="Viragh M."/>
            <person name="Kuo A."/>
            <person name="Thoen E."/>
            <person name="Andreopoulos B."/>
            <person name="Lu D."/>
            <person name="Skrede I."/>
            <person name="Drula E."/>
            <person name="Henrissat B."/>
            <person name="Morin E."/>
            <person name="Kohler A."/>
            <person name="Barry K."/>
            <person name="LaButti K."/>
            <person name="Morin E."/>
            <person name="Salamov A."/>
            <person name="Lipzen A."/>
            <person name="Mereny Z."/>
            <person name="Hegedus B."/>
            <person name="Baldrian P."/>
            <person name="Stursova M."/>
            <person name="Weitz H."/>
            <person name="Taylor A."/>
            <person name="Grigoriev I.V."/>
            <person name="Nagy L.G."/>
            <person name="Martin F."/>
            <person name="Kauserud H."/>
        </authorList>
    </citation>
    <scope>NUCLEOTIDE SEQUENCE</scope>
    <source>
        <strain evidence="2">CBHHK002</strain>
    </source>
</reference>